<feature type="transmembrane region" description="Helical" evidence="5">
    <location>
        <begin position="98"/>
        <end position="121"/>
    </location>
</feature>
<protein>
    <recommendedName>
        <fullName evidence="8">G protein-coupled receptor</fullName>
    </recommendedName>
</protein>
<accession>A0AAN4ZHM6</accession>
<dbReference type="Pfam" id="PF10320">
    <property type="entry name" value="7TM_GPCR_Srsx"/>
    <property type="match status" value="2"/>
</dbReference>
<dbReference type="InterPro" id="IPR047130">
    <property type="entry name" value="7TM_GPCR_Srsx_nematod"/>
</dbReference>
<comment type="caution">
    <text evidence="6">The sequence shown here is derived from an EMBL/GenBank/DDBJ whole genome shotgun (WGS) entry which is preliminary data.</text>
</comment>
<comment type="subcellular location">
    <subcellularLocation>
        <location evidence="1">Membrane</location>
    </subcellularLocation>
</comment>
<evidence type="ECO:0000256" key="3">
    <source>
        <dbReference type="ARBA" id="ARBA00022989"/>
    </source>
</evidence>
<feature type="transmembrane region" description="Helical" evidence="5">
    <location>
        <begin position="284"/>
        <end position="300"/>
    </location>
</feature>
<feature type="transmembrane region" description="Helical" evidence="5">
    <location>
        <begin position="133"/>
        <end position="154"/>
    </location>
</feature>
<feature type="transmembrane region" description="Helical" evidence="5">
    <location>
        <begin position="23"/>
        <end position="47"/>
    </location>
</feature>
<dbReference type="Gene3D" id="1.20.1070.10">
    <property type="entry name" value="Rhodopsin 7-helix transmembrane proteins"/>
    <property type="match status" value="2"/>
</dbReference>
<feature type="transmembrane region" description="Helical" evidence="5">
    <location>
        <begin position="366"/>
        <end position="389"/>
    </location>
</feature>
<keyword evidence="2 5" id="KW-0812">Transmembrane</keyword>
<evidence type="ECO:0008006" key="8">
    <source>
        <dbReference type="Google" id="ProtNLM"/>
    </source>
</evidence>
<evidence type="ECO:0000256" key="1">
    <source>
        <dbReference type="ARBA" id="ARBA00004370"/>
    </source>
</evidence>
<organism evidence="6 7">
    <name type="scientific">Pristionchus mayeri</name>
    <dbReference type="NCBI Taxonomy" id="1317129"/>
    <lineage>
        <taxon>Eukaryota</taxon>
        <taxon>Metazoa</taxon>
        <taxon>Ecdysozoa</taxon>
        <taxon>Nematoda</taxon>
        <taxon>Chromadorea</taxon>
        <taxon>Rhabditida</taxon>
        <taxon>Rhabditina</taxon>
        <taxon>Diplogasteromorpha</taxon>
        <taxon>Diplogasteroidea</taxon>
        <taxon>Neodiplogasteridae</taxon>
        <taxon>Pristionchus</taxon>
    </lineage>
</organism>
<dbReference type="AlphaFoldDB" id="A0AAN4ZHM6"/>
<dbReference type="EMBL" id="BTRK01000002">
    <property type="protein sequence ID" value="GMR39584.1"/>
    <property type="molecule type" value="Genomic_DNA"/>
</dbReference>
<reference evidence="7" key="1">
    <citation type="submission" date="2022-10" db="EMBL/GenBank/DDBJ databases">
        <title>Genome assembly of Pristionchus species.</title>
        <authorList>
            <person name="Yoshida K."/>
            <person name="Sommer R.J."/>
        </authorList>
    </citation>
    <scope>NUCLEOTIDE SEQUENCE [LARGE SCALE GENOMIC DNA]</scope>
    <source>
        <strain evidence="7">RS5460</strain>
    </source>
</reference>
<dbReference type="SUPFAM" id="SSF81321">
    <property type="entry name" value="Family A G protein-coupled receptor-like"/>
    <property type="match status" value="2"/>
</dbReference>
<keyword evidence="7" id="KW-1185">Reference proteome</keyword>
<evidence type="ECO:0000313" key="6">
    <source>
        <dbReference type="EMBL" id="GMR39584.1"/>
    </source>
</evidence>
<dbReference type="InterPro" id="IPR019424">
    <property type="entry name" value="7TM_GPCR_Srsx"/>
</dbReference>
<evidence type="ECO:0000313" key="7">
    <source>
        <dbReference type="Proteomes" id="UP001328107"/>
    </source>
</evidence>
<evidence type="ECO:0000256" key="2">
    <source>
        <dbReference type="ARBA" id="ARBA00022692"/>
    </source>
</evidence>
<sequence length="393" mass="44513">MIGDGHIDSLTCCALEFVPEIGVYAGCFCFLSIGLDRLISVSLVAFYRNINRRLYLAIHLMAICIFASYAPFLVFKYYEPHRVICSLPQSFHGEGKRIWMRTILVVNILTLVLYALTWRILRCREESSYTKRVFRAIAPVMIFDVGGWLTAVALSKLIHNIDISGQSILVLLKSCGCIVHSVISVKPIIYYNTSTEYRNIIRAMFGFDIAQTVTKSNRNSVFGNYPGLTIMIGDGYIDSLTCCAMEFLPEIGVYAGCFCVLSMGLDRLISVSMAVFYRNVNRRRYLAVLSLFSLLANNLFRHNLSRFACFHYILHSSSSSTTNLGKIVWLQTMLVANVLTLIPYALTWRNLRKREDSSYTKRVFRAITLVMIFDVGGWLTAVALAKLIYTVDL</sequence>
<keyword evidence="4 5" id="KW-0472">Membrane</keyword>
<proteinExistence type="predicted"/>
<evidence type="ECO:0000256" key="5">
    <source>
        <dbReference type="SAM" id="Phobius"/>
    </source>
</evidence>
<dbReference type="PANTHER" id="PTHR23360:SF5">
    <property type="entry name" value="G-PROTEIN COUPLED RECEPTORS FAMILY 1 PROFILE DOMAIN-CONTAINING PROTEIN"/>
    <property type="match status" value="1"/>
</dbReference>
<name>A0AAN4ZHM6_9BILA</name>
<feature type="transmembrane region" description="Helical" evidence="5">
    <location>
        <begin position="327"/>
        <end position="346"/>
    </location>
</feature>
<keyword evidence="3 5" id="KW-1133">Transmembrane helix</keyword>
<evidence type="ECO:0000256" key="4">
    <source>
        <dbReference type="ARBA" id="ARBA00023136"/>
    </source>
</evidence>
<dbReference type="Proteomes" id="UP001328107">
    <property type="component" value="Unassembled WGS sequence"/>
</dbReference>
<dbReference type="InterPro" id="IPR000276">
    <property type="entry name" value="GPCR_Rhodpsn"/>
</dbReference>
<gene>
    <name evidence="6" type="ORF">PMAYCL1PPCAC_09779</name>
</gene>
<dbReference type="SMART" id="SM01381">
    <property type="entry name" value="7TM_GPCR_Srsx"/>
    <property type="match status" value="1"/>
</dbReference>
<dbReference type="GO" id="GO:0004930">
    <property type="term" value="F:G protein-coupled receptor activity"/>
    <property type="evidence" value="ECO:0007669"/>
    <property type="project" value="InterPro"/>
</dbReference>
<dbReference type="GO" id="GO:0016020">
    <property type="term" value="C:membrane"/>
    <property type="evidence" value="ECO:0007669"/>
    <property type="project" value="UniProtKB-SubCell"/>
</dbReference>
<feature type="transmembrane region" description="Helical" evidence="5">
    <location>
        <begin position="54"/>
        <end position="78"/>
    </location>
</feature>
<dbReference type="PANTHER" id="PTHR23360">
    <property type="entry name" value="G-PROTEIN COUPLED RECEPTORS FAMILY 1 PROFILE DOMAIN-CONTAINING PROTEIN-RELATED"/>
    <property type="match status" value="1"/>
</dbReference>